<keyword evidence="2" id="KW-0472">Membrane</keyword>
<evidence type="ECO:0008006" key="5">
    <source>
        <dbReference type="Google" id="ProtNLM"/>
    </source>
</evidence>
<feature type="region of interest" description="Disordered" evidence="1">
    <location>
        <begin position="948"/>
        <end position="1017"/>
    </location>
</feature>
<feature type="compositionally biased region" description="Polar residues" evidence="1">
    <location>
        <begin position="2742"/>
        <end position="2768"/>
    </location>
</feature>
<sequence>MASHGVTRSAVTGVRSEEARKKELQQIAAYRELVDLVDAKIVEREYTIQVLGLTTKLLNENPEYYTVWNHRRRVLETLLITPAAGDESSESPERRLGEYIQADLQLTFALLRKFPKCYWIWNHRDWALRKGETLLGFDTSRNLWSGELLLVGKMLHADSRNFHAWSYRRFVVAQIERLGSSAVQSEEKVPLNEPRSLAESEFEYTTKMIKTNLSNFSAWHNRSKLIPRLLNERVADRAQRRRLLDDELALICTAINTDPFDQSIWYYHQYLMSTLSPECPQQSMIVLDLNNGDREKYLAHEMQYIQEILEDETDSQAHRNLPSNVPIEMPATVARAIGSILPAIPVTLCDGERPRPITLTTCRFPMSKWRLRGYVEDSDVEEEDLDHDSNKSSTQSDPTREAREAEHAALDVSQRSGGSSGDSLLRNEDVCVAHTFVENATGASSSARPATFSPYPASLSTPKAIVEPQDRTESPDPLQTDVLNDRQSRPKSPLPKDRTVSKPFQLELLPDSESDSELSDPPSNDEDEIIFASPGRKTEVQIVIPASSTALPSSTAQRADFSFRTRKPIQLHPYLLEGERYRRECQNRGLNPVPRPKSPIRHAIHDDAETQEQDFNPDDGSPSNSLQEPVLITPTIRRQSTGFGSVSVNGSPVRSGTRRVHPGRAERISRTQSDLHLPSGYKRRKLNQALTQMESHRKNTPSYRSTLHEQPATRRTTAPNVIWAIPQSPPYSSSPPSRRKAADGQTWNPRSITTLPSLPTPSNSSSVQGDLHATADSASDSDIPSARPVKRLRRISILSDDSSGSPHASNPESSESEQEVRRVGKKIRGVLPASWLRLDREAQETRKLPAREGEYSLASPHKNESQRGVAQRTTKSQRTPRGKAASSSSVDDLIVISDESGNDVHEPLQGSTNDVRESARQLADVAAVLDSRYVDEDLNSMENDRLHLFTLGGPPRDKRKNRQTKLGESYPKPKRPKFLDEGQRGTRVSGVSRNPRSTKQHGSKKVKNRGVAHSQPALSIVDVDQRSDQGMSSMPQFIKLALRRARQRPDQARQSPHGKHIRLGTIRDTEDANVSLQQWKKGILRPKCNSKSLQHRRPLTERHDNQQLEGNASGVKRRLEREPQILRSSKAVSISGSGTVSSSSKRPGTTDGVEPSKVNSSSSKKLFTTILPRPSTFRNGQLGGLEVDAGSVHRKIVFERTLHSADHQFARVSSRWEPAMNLQLARYLTDDDNGLPPLSVGDIEAGVSNVEAKAVNRKPPCARKFHARRIDTNAREYRQPSEPAVVDLLDNIHEEPQVEQKQLTLQGLGPFGTRYTTDFGIKAMSTGTFFHQATFVGSGELSQALHFSERNLDAYVGQHLIRHHLDTIFCSSWSDETYANISQMFGAVWRRLNDGDSTSDDLAAESSKVLVDHAAFLRSLIRYFSANLSFLDAIDRQEFVARMKQLIKSQLDMTLQARTTQLSCAGSVSSSHQGLRSLAYLLVLGTQVYQVARHSVIDSLVRVEVLQILRTISVILVQHLVHHGVKELADVLEKHEGYEMRDNGIRDEHTVVECLVICISSFQVLDTRGISFWDLASPELSKTVETAMRVSTFESIWAKAFTFLPFLAFDCSGVLVRHQRTHVPGENWTFVKDILKRLFLLYPDTRRTHSASLNAYVRTSLARCYHLIQAWHWKSCDAVLSVMFDFFAKNGLRPLQGEESKGSPHFLEQLGQIPSLLLQAGDNAFHIFLKCLGYGLTVLKDIHTEKKIRSIVFRCTPNHGRSYPKDQSLDQESLNALRNHHDLLATLYWASSSRCRPKLELMRGLVQHETSHREACRLNVRTWANLCSFQLTLDEPYSSLEGFALWHKDMMQQTLKQYRLAKSEAEEYLKIMQSDGTSDISTHMVRTTIDKNQEQGIATLRDCVAGVHRAVKWSNHGSHIKELLADCGIIQLLELAHVDDPRLTVVIRDTLSMLRDFAILHGSATTQEESQTGSDDSQDYGDFPDLGDIDGVEQLGIGEHTLDFILHPLWRLISNAFGADAIPDENLLMDCVDTWVLFTDQEVSSGERTWSYYMDPFSQMSWHQLRNTEQTRKFTPYFMARLAMVNAKVYSEHRAGFFNTLLSSLTERESMLRFQYRLLHTLVQLDPSHPLLQDLPFYRDAELGGFDITAETLRTRRIALISSFLANMRKAYHTAIVDDPSRGAEVRREYNASLGEFMTAMKTNYHQLSQGTTASGAYVEFVQSVVQFLKQYTSDIRPVDPFFTDSVSFPLPANDPTYVVGRLRGYAPKLGQRSAAKQLSTFIQTVAQQAAIDNQQLYLVHQLSTAVACSGEPSMETSALRNVLLQGILPAYIAASFRSTAGMVIARPLLASLKPILSSLIFDVRVTNDNSINEVCTNIWCIVLAFLQEADVQTADSSLLSMARVLHADTLLLDAMVALLPTINYVVDRKSKSRTMPVPVMHLMEFTSFVSEIIHGFSPRTIPNLGLYDVIEMNHRDLAASCRADLTESIRNNWNESAGDLGFGHGTTRKEVVVGVGTVEEESARLLGAIRGFREIVESIDVFPVAVVRAGPVTGAQPHLPREQTIQPRKTADPGSRNAMERFVKCHARLWLVRGEYAGMADPDRRDRLIRLLVAEVGCEQNTMSIRNLDEGGTWNKKIAAWMVVLSGGVNGAVLRPTITPAPSLASSRVVRRDDPDAISLAQILLTAVPESLREIAATNIPAVSSILNEEFLDDSRPWWFMDLPYDIQTYLISKFGPATASMPTPTGSWASSATEPASSQASETGQPSASQISSSDTESTQSSGGPQSTGASQSSQSTSGFSTSSATATGSTTSSVISSTKTGAGKSTSAVDSSDPTANPTSSTTSTSDPGASGDVGMTKRQKIGLGVGIPLGFLGAAAIAFAILLLCRRRQRRRVNGSIPPSSPGFIPRFSFMEKGGEPDHLHPLYRPSAAQSFHDLSNMTWDDEAFDPSSSSSDEIVPTLKNSNRPVMAPALYHTHSSNRARGKRTSYQSLHSVAEVTEPDEDAESPVLGRHISPKRQSPPRSIIPSPPIPAASTIKRKPLPSITNSQNPAAALASQTLLRQTMQTPSSTHPPPPLFGASFQTTPSSSSPPRGFGNYTSITSHPDPISPISPSDPSNPFSNTFSYEEDYGPEYQTPPADDRFAGVDGMYGGHTNLSRYPETSRRGSASALKTEWPLRNFTGGHKRGGKSPLWDRVYEG</sequence>
<keyword evidence="2" id="KW-1133">Transmembrane helix</keyword>
<feature type="region of interest" description="Disordered" evidence="1">
    <location>
        <begin position="2999"/>
        <end position="3053"/>
    </location>
</feature>
<evidence type="ECO:0000256" key="1">
    <source>
        <dbReference type="SAM" id="MobiDB-lite"/>
    </source>
</evidence>
<dbReference type="GO" id="GO:0035361">
    <property type="term" value="C:Cul8-RING ubiquitin ligase complex"/>
    <property type="evidence" value="ECO:0007669"/>
    <property type="project" value="TreeGrafter"/>
</dbReference>
<feature type="compositionally biased region" description="Basic and acidic residues" evidence="1">
    <location>
        <begin position="483"/>
        <end position="500"/>
    </location>
</feature>
<feature type="transmembrane region" description="Helical" evidence="2">
    <location>
        <begin position="2865"/>
        <end position="2889"/>
    </location>
</feature>
<keyword evidence="4" id="KW-1185">Reference proteome</keyword>
<protein>
    <recommendedName>
        <fullName evidence="5">Geranylgeranyl transferase type II subunit alpha</fullName>
    </recommendedName>
</protein>
<dbReference type="Pfam" id="PF01239">
    <property type="entry name" value="PPTA"/>
    <property type="match status" value="5"/>
</dbReference>
<feature type="compositionally biased region" description="Acidic residues" evidence="1">
    <location>
        <begin position="510"/>
        <end position="529"/>
    </location>
</feature>
<dbReference type="GO" id="GO:0000724">
    <property type="term" value="P:double-strand break repair via homologous recombination"/>
    <property type="evidence" value="ECO:0007669"/>
    <property type="project" value="TreeGrafter"/>
</dbReference>
<dbReference type="InterPro" id="IPR002088">
    <property type="entry name" value="Prenyl_trans_a"/>
</dbReference>
<dbReference type="PANTHER" id="PTHR28122:SF1">
    <property type="entry name" value="E3 UBIQUITIN-PROTEIN LIGASE SUBSTRATE RECEPTOR MMS22"/>
    <property type="match status" value="1"/>
</dbReference>
<evidence type="ECO:0000313" key="3">
    <source>
        <dbReference type="EMBL" id="KAF2658392.1"/>
    </source>
</evidence>
<feature type="region of interest" description="Disordered" evidence="1">
    <location>
        <begin position="1046"/>
        <end position="1065"/>
    </location>
</feature>
<gene>
    <name evidence="3" type="ORF">K491DRAFT_756116</name>
</gene>
<dbReference type="Pfam" id="PF09462">
    <property type="entry name" value="Mus7"/>
    <property type="match status" value="1"/>
</dbReference>
<feature type="region of interest" description="Disordered" evidence="1">
    <location>
        <begin position="2742"/>
        <end position="2857"/>
    </location>
</feature>
<feature type="compositionally biased region" description="Low complexity" evidence="1">
    <location>
        <begin position="751"/>
        <end position="786"/>
    </location>
</feature>
<dbReference type="SUPFAM" id="SSF48439">
    <property type="entry name" value="Protein prenylyltransferase"/>
    <property type="match status" value="1"/>
</dbReference>
<dbReference type="GO" id="GO:0005634">
    <property type="term" value="C:nucleus"/>
    <property type="evidence" value="ECO:0007669"/>
    <property type="project" value="InterPro"/>
</dbReference>
<feature type="compositionally biased region" description="Low complexity" evidence="1">
    <location>
        <begin position="1132"/>
        <end position="1144"/>
    </location>
</feature>
<feature type="region of interest" description="Disordered" evidence="1">
    <location>
        <begin position="847"/>
        <end position="893"/>
    </location>
</feature>
<feature type="compositionally biased region" description="Basic residues" evidence="1">
    <location>
        <begin position="996"/>
        <end position="1010"/>
    </location>
</feature>
<feature type="region of interest" description="Disordered" evidence="1">
    <location>
        <begin position="441"/>
        <end position="529"/>
    </location>
</feature>
<organism evidence="3 4">
    <name type="scientific">Lophiostoma macrostomum CBS 122681</name>
    <dbReference type="NCBI Taxonomy" id="1314788"/>
    <lineage>
        <taxon>Eukaryota</taxon>
        <taxon>Fungi</taxon>
        <taxon>Dikarya</taxon>
        <taxon>Ascomycota</taxon>
        <taxon>Pezizomycotina</taxon>
        <taxon>Dothideomycetes</taxon>
        <taxon>Pleosporomycetidae</taxon>
        <taxon>Pleosporales</taxon>
        <taxon>Lophiostomataceae</taxon>
        <taxon>Lophiostoma</taxon>
    </lineage>
</organism>
<feature type="compositionally biased region" description="Basic and acidic residues" evidence="1">
    <location>
        <begin position="398"/>
        <end position="409"/>
    </location>
</feature>
<accession>A0A6A6TF82</accession>
<feature type="region of interest" description="Disordered" evidence="1">
    <location>
        <begin position="3066"/>
        <end position="3201"/>
    </location>
</feature>
<feature type="compositionally biased region" description="Polar residues" evidence="1">
    <location>
        <begin position="866"/>
        <end position="879"/>
    </location>
</feature>
<feature type="compositionally biased region" description="Low complexity" evidence="1">
    <location>
        <begin position="2769"/>
        <end position="2856"/>
    </location>
</feature>
<dbReference type="PROSITE" id="PS51147">
    <property type="entry name" value="PFTA"/>
    <property type="match status" value="5"/>
</dbReference>
<dbReference type="Gene3D" id="1.25.40.120">
    <property type="entry name" value="Protein prenylyltransferase"/>
    <property type="match status" value="1"/>
</dbReference>
<proteinExistence type="predicted"/>
<feature type="compositionally biased region" description="Polar residues" evidence="1">
    <location>
        <begin position="799"/>
        <end position="811"/>
    </location>
</feature>
<feature type="compositionally biased region" description="Low complexity" evidence="1">
    <location>
        <begin position="3101"/>
        <end position="3127"/>
    </location>
</feature>
<dbReference type="GO" id="GO:0031297">
    <property type="term" value="P:replication fork processing"/>
    <property type="evidence" value="ECO:0007669"/>
    <property type="project" value="InterPro"/>
</dbReference>
<feature type="compositionally biased region" description="Polar residues" evidence="1">
    <location>
        <begin position="636"/>
        <end position="654"/>
    </location>
</feature>
<keyword evidence="2" id="KW-0812">Transmembrane</keyword>
<dbReference type="GO" id="GO:0008318">
    <property type="term" value="F:protein prenyltransferase activity"/>
    <property type="evidence" value="ECO:0007669"/>
    <property type="project" value="InterPro"/>
</dbReference>
<feature type="compositionally biased region" description="Low complexity" evidence="1">
    <location>
        <begin position="3019"/>
        <end position="3028"/>
    </location>
</feature>
<evidence type="ECO:0000313" key="4">
    <source>
        <dbReference type="Proteomes" id="UP000799324"/>
    </source>
</evidence>
<dbReference type="OrthoDB" id="2386201at2759"/>
<dbReference type="EMBL" id="MU004315">
    <property type="protein sequence ID" value="KAF2658392.1"/>
    <property type="molecule type" value="Genomic_DNA"/>
</dbReference>
<reference evidence="3" key="1">
    <citation type="journal article" date="2020" name="Stud. Mycol.">
        <title>101 Dothideomycetes genomes: a test case for predicting lifestyles and emergence of pathogens.</title>
        <authorList>
            <person name="Haridas S."/>
            <person name="Albert R."/>
            <person name="Binder M."/>
            <person name="Bloem J."/>
            <person name="Labutti K."/>
            <person name="Salamov A."/>
            <person name="Andreopoulos B."/>
            <person name="Baker S."/>
            <person name="Barry K."/>
            <person name="Bills G."/>
            <person name="Bluhm B."/>
            <person name="Cannon C."/>
            <person name="Castanera R."/>
            <person name="Culley D."/>
            <person name="Daum C."/>
            <person name="Ezra D."/>
            <person name="Gonzalez J."/>
            <person name="Henrissat B."/>
            <person name="Kuo A."/>
            <person name="Liang C."/>
            <person name="Lipzen A."/>
            <person name="Lutzoni F."/>
            <person name="Magnuson J."/>
            <person name="Mondo S."/>
            <person name="Nolan M."/>
            <person name="Ohm R."/>
            <person name="Pangilinan J."/>
            <person name="Park H.-J."/>
            <person name="Ramirez L."/>
            <person name="Alfaro M."/>
            <person name="Sun H."/>
            <person name="Tritt A."/>
            <person name="Yoshinaga Y."/>
            <person name="Zwiers L.-H."/>
            <person name="Turgeon B."/>
            <person name="Goodwin S."/>
            <person name="Spatafora J."/>
            <person name="Crous P."/>
            <person name="Grigoriev I."/>
        </authorList>
    </citation>
    <scope>NUCLEOTIDE SEQUENCE</scope>
    <source>
        <strain evidence="3">CBS 122681</strain>
    </source>
</reference>
<evidence type="ECO:0000256" key="2">
    <source>
        <dbReference type="SAM" id="Phobius"/>
    </source>
</evidence>
<dbReference type="PANTHER" id="PTHR28122">
    <property type="entry name" value="E3 UBIQUITIN-PROTEIN LIGASE SUBSTRATE RECEPTOR MMS22"/>
    <property type="match status" value="1"/>
</dbReference>
<feature type="region of interest" description="Disordered" evidence="1">
    <location>
        <begin position="1087"/>
        <end position="1165"/>
    </location>
</feature>
<name>A0A6A6TF82_9PLEO</name>
<dbReference type="Proteomes" id="UP000799324">
    <property type="component" value="Unassembled WGS sequence"/>
</dbReference>
<dbReference type="InterPro" id="IPR019021">
    <property type="entry name" value="Mms22"/>
</dbReference>
<feature type="region of interest" description="Disordered" evidence="1">
    <location>
        <begin position="636"/>
        <end position="823"/>
    </location>
</feature>
<feature type="region of interest" description="Disordered" evidence="1">
    <location>
        <begin position="380"/>
        <end position="423"/>
    </location>
</feature>